<dbReference type="EMBL" id="CP114413">
    <property type="protein sequence ID" value="WAZ26924.1"/>
    <property type="molecule type" value="Genomic_DNA"/>
</dbReference>
<keyword evidence="1" id="KW-1133">Transmembrane helix</keyword>
<keyword evidence="3" id="KW-1185">Reference proteome</keyword>
<proteinExistence type="predicted"/>
<gene>
    <name evidence="2" type="ORF">STRCI_008604</name>
</gene>
<feature type="transmembrane region" description="Helical" evidence="1">
    <location>
        <begin position="129"/>
        <end position="149"/>
    </location>
</feature>
<dbReference type="RefSeq" id="WP_269664411.1">
    <property type="nucleotide sequence ID" value="NZ_CP114413.1"/>
</dbReference>
<reference evidence="2" key="1">
    <citation type="submission" date="2022-12" db="EMBL/GenBank/DDBJ databases">
        <authorList>
            <person name="Ruckert C."/>
            <person name="Busche T."/>
            <person name="Kalinowski J."/>
            <person name="Wittmann C."/>
        </authorList>
    </citation>
    <scope>NUCLEOTIDE SEQUENCE</scope>
    <source>
        <strain evidence="2">DSM 40467</strain>
    </source>
</reference>
<evidence type="ECO:0000313" key="3">
    <source>
        <dbReference type="Proteomes" id="UP001164439"/>
    </source>
</evidence>
<keyword evidence="1" id="KW-0472">Membrane</keyword>
<keyword evidence="1" id="KW-0812">Transmembrane</keyword>
<evidence type="ECO:0000313" key="2">
    <source>
        <dbReference type="EMBL" id="WAZ26924.1"/>
    </source>
</evidence>
<accession>A0ABY7KQS5</accession>
<dbReference type="Proteomes" id="UP001164439">
    <property type="component" value="Chromosome"/>
</dbReference>
<evidence type="ECO:0008006" key="4">
    <source>
        <dbReference type="Google" id="ProtNLM"/>
    </source>
</evidence>
<organism evidence="2 3">
    <name type="scientific">Streptomyces cinnabarinus</name>
    <dbReference type="NCBI Taxonomy" id="67287"/>
    <lineage>
        <taxon>Bacteria</taxon>
        <taxon>Bacillati</taxon>
        <taxon>Actinomycetota</taxon>
        <taxon>Actinomycetes</taxon>
        <taxon>Kitasatosporales</taxon>
        <taxon>Streptomycetaceae</taxon>
        <taxon>Streptomyces</taxon>
    </lineage>
</organism>
<sequence length="179" mass="19285">MTDAMRSLGTIAAPLLAGFGLATIGLLVTAERTPLLADWAVAAFAAGSTLMVFCVQLTCTGLLYAAPPAERASWLQGRPVARAALDVQRKDLWLSGRYFRRARWTYDLALTAHLIGLTALLVPRSAQPGRWIGVAVVLVALIMEITWIVTAHRGRGPAWLLPGYRHARQSLDTPSGGEP</sequence>
<evidence type="ECO:0000256" key="1">
    <source>
        <dbReference type="SAM" id="Phobius"/>
    </source>
</evidence>
<name>A0ABY7KQS5_9ACTN</name>
<feature type="transmembrane region" description="Helical" evidence="1">
    <location>
        <begin position="40"/>
        <end position="66"/>
    </location>
</feature>
<protein>
    <recommendedName>
        <fullName evidence="4">Integral membrane protein</fullName>
    </recommendedName>
</protein>
<feature type="transmembrane region" description="Helical" evidence="1">
    <location>
        <begin position="104"/>
        <end position="123"/>
    </location>
</feature>